<evidence type="ECO:0000313" key="2">
    <source>
        <dbReference type="Proteomes" id="UP000708298"/>
    </source>
</evidence>
<reference evidence="1" key="1">
    <citation type="journal article" date="2021" name="Microorganisms">
        <title>Acidisoma silvae sp. nov. and Acidisomacellulosilytica sp. nov., Two Acidophilic Bacteria Isolated from Decaying Wood, Hydrolyzing Cellulose and Producing Poly-3-hydroxybutyrate.</title>
        <authorList>
            <person name="Mieszkin S."/>
            <person name="Pouder E."/>
            <person name="Uroz S."/>
            <person name="Simon-Colin C."/>
            <person name="Alain K."/>
        </authorList>
    </citation>
    <scope>NUCLEOTIDE SEQUENCE</scope>
    <source>
        <strain evidence="1">HW T2.11</strain>
    </source>
</reference>
<dbReference type="AlphaFoldDB" id="A0A963YXI6"/>
<sequence length="49" mass="5488">MSSRQHALWLRWSHGAGGPILGVDPVSGQVFIFCGKRADYLKFLYYDGS</sequence>
<keyword evidence="2" id="KW-1185">Reference proteome</keyword>
<dbReference type="EMBL" id="JAESVB010000025">
    <property type="protein sequence ID" value="MCB8878157.1"/>
    <property type="molecule type" value="Genomic_DNA"/>
</dbReference>
<proteinExistence type="predicted"/>
<dbReference type="Pfam" id="PF05717">
    <property type="entry name" value="TnpB_IS66"/>
    <property type="match status" value="1"/>
</dbReference>
<dbReference type="Proteomes" id="UP000708298">
    <property type="component" value="Unassembled WGS sequence"/>
</dbReference>
<protein>
    <submittedName>
        <fullName evidence="1">IS66 family insertion sequence element accessory protein TnpB</fullName>
    </submittedName>
</protein>
<evidence type="ECO:0000313" key="1">
    <source>
        <dbReference type="EMBL" id="MCB8878157.1"/>
    </source>
</evidence>
<comment type="caution">
    <text evidence="1">The sequence shown here is derived from an EMBL/GenBank/DDBJ whole genome shotgun (WGS) entry which is preliminary data.</text>
</comment>
<organism evidence="1 2">
    <name type="scientific">Acidisoma silvae</name>
    <dbReference type="NCBI Taxonomy" id="2802396"/>
    <lineage>
        <taxon>Bacteria</taxon>
        <taxon>Pseudomonadati</taxon>
        <taxon>Pseudomonadota</taxon>
        <taxon>Alphaproteobacteria</taxon>
        <taxon>Acetobacterales</taxon>
        <taxon>Acidocellaceae</taxon>
        <taxon>Acidisoma</taxon>
    </lineage>
</organism>
<reference evidence="1" key="2">
    <citation type="submission" date="2021-01" db="EMBL/GenBank/DDBJ databases">
        <authorList>
            <person name="Mieszkin S."/>
            <person name="Pouder E."/>
            <person name="Alain K."/>
        </authorList>
    </citation>
    <scope>NUCLEOTIDE SEQUENCE</scope>
    <source>
        <strain evidence="1">HW T2.11</strain>
    </source>
</reference>
<dbReference type="InterPro" id="IPR008878">
    <property type="entry name" value="Transposase_IS66_Orf2"/>
</dbReference>
<dbReference type="RefSeq" id="WP_227323805.1">
    <property type="nucleotide sequence ID" value="NZ_JAESVB010000025.1"/>
</dbReference>
<gene>
    <name evidence="1" type="primary">tnpB</name>
    <name evidence="1" type="ORF">ASILVAE211_23440</name>
</gene>
<name>A0A963YXI6_9PROT</name>
<accession>A0A963YXI6</accession>